<keyword evidence="1" id="KW-0472">Membrane</keyword>
<dbReference type="Proteomes" id="UP000012313">
    <property type="component" value="Unassembled WGS sequence"/>
</dbReference>
<comment type="caution">
    <text evidence="2">The sequence shown here is derived from an EMBL/GenBank/DDBJ whole genome shotgun (WGS) entry which is preliminary data.</text>
</comment>
<keyword evidence="3" id="KW-1185">Reference proteome</keyword>
<evidence type="ECO:0000313" key="2">
    <source>
        <dbReference type="EMBL" id="EMY76045.1"/>
    </source>
</evidence>
<keyword evidence="1" id="KW-0812">Transmembrane</keyword>
<name>N1WAU6_9LEPT</name>
<evidence type="ECO:0000256" key="1">
    <source>
        <dbReference type="SAM" id="Phobius"/>
    </source>
</evidence>
<dbReference type="EMBL" id="AOHC02000055">
    <property type="protein sequence ID" value="EMY76045.1"/>
    <property type="molecule type" value="Genomic_DNA"/>
</dbReference>
<protein>
    <submittedName>
        <fullName evidence="2">Uncharacterized protein</fullName>
    </submittedName>
</protein>
<sequence length="78" mass="9050">MATLIVKSNVNKILVIGIDLILDTSSISFQKSMRQIRNLFRRNRVEFDRGHKFFFRFGSGLLGFEMSFFLGEFTSLPI</sequence>
<feature type="transmembrane region" description="Helical" evidence="1">
    <location>
        <begin position="53"/>
        <end position="71"/>
    </location>
</feature>
<proteinExistence type="predicted"/>
<keyword evidence="1" id="KW-1133">Transmembrane helix</keyword>
<dbReference type="AlphaFoldDB" id="N1WAU6"/>
<organism evidence="2 3">
    <name type="scientific">Leptospira weilii serovar Ranarum str. ICFT</name>
    <dbReference type="NCBI Taxonomy" id="1218598"/>
    <lineage>
        <taxon>Bacteria</taxon>
        <taxon>Pseudomonadati</taxon>
        <taxon>Spirochaetota</taxon>
        <taxon>Spirochaetia</taxon>
        <taxon>Leptospirales</taxon>
        <taxon>Leptospiraceae</taxon>
        <taxon>Leptospira</taxon>
    </lineage>
</organism>
<accession>N1WAU6</accession>
<gene>
    <name evidence="2" type="ORF">LEP1GSC060_1915</name>
</gene>
<evidence type="ECO:0000313" key="3">
    <source>
        <dbReference type="Proteomes" id="UP000012313"/>
    </source>
</evidence>
<dbReference type="STRING" id="1218598.LEP1GSC060_1915"/>
<reference evidence="2" key="1">
    <citation type="submission" date="2013-03" db="EMBL/GenBank/DDBJ databases">
        <authorList>
            <person name="Harkins D.M."/>
            <person name="Durkin A.S."/>
            <person name="Brinkac L.M."/>
            <person name="Haft D.H."/>
            <person name="Selengut J.D."/>
            <person name="Sanka R."/>
            <person name="DePew J."/>
            <person name="Purushe J."/>
            <person name="Hartskeerl R.A."/>
            <person name="Ahmed A."/>
            <person name="van der Linden H."/>
            <person name="Goris M.G.A."/>
            <person name="Vinetz J.M."/>
            <person name="Sutton G.G."/>
            <person name="Nierman W.C."/>
            <person name="Fouts D.E."/>
        </authorList>
    </citation>
    <scope>NUCLEOTIDE SEQUENCE [LARGE SCALE GENOMIC DNA]</scope>
    <source>
        <strain evidence="2">ICFT</strain>
    </source>
</reference>